<evidence type="ECO:0000256" key="1">
    <source>
        <dbReference type="SAM" id="Phobius"/>
    </source>
</evidence>
<evidence type="ECO:0008006" key="4">
    <source>
        <dbReference type="Google" id="ProtNLM"/>
    </source>
</evidence>
<proteinExistence type="predicted"/>
<dbReference type="EMBL" id="JBEPMB010000001">
    <property type="protein sequence ID" value="MET3613256.1"/>
    <property type="molecule type" value="Genomic_DNA"/>
</dbReference>
<evidence type="ECO:0000313" key="2">
    <source>
        <dbReference type="EMBL" id="MET3613256.1"/>
    </source>
</evidence>
<keyword evidence="1" id="KW-1133">Transmembrane helix</keyword>
<dbReference type="RefSeq" id="WP_354555738.1">
    <property type="nucleotide sequence ID" value="NZ_JBEPMB010000001.1"/>
</dbReference>
<accession>A0ABV2IYT9</accession>
<name>A0ABV2IYT9_9HYPH</name>
<feature type="transmembrane region" description="Helical" evidence="1">
    <location>
        <begin position="43"/>
        <end position="61"/>
    </location>
</feature>
<keyword evidence="3" id="KW-1185">Reference proteome</keyword>
<reference evidence="2 3" key="1">
    <citation type="submission" date="2024-06" db="EMBL/GenBank/DDBJ databases">
        <title>Genomic Encyclopedia of Type Strains, Phase IV (KMG-IV): sequencing the most valuable type-strain genomes for metagenomic binning, comparative biology and taxonomic classification.</title>
        <authorList>
            <person name="Goeker M."/>
        </authorList>
    </citation>
    <scope>NUCLEOTIDE SEQUENCE [LARGE SCALE GENOMIC DNA]</scope>
    <source>
        <strain evidence="2 3">DSM 29780</strain>
    </source>
</reference>
<comment type="caution">
    <text evidence="2">The sequence shown here is derived from an EMBL/GenBank/DDBJ whole genome shotgun (WGS) entry which is preliminary data.</text>
</comment>
<gene>
    <name evidence="2" type="ORF">ABID16_001561</name>
</gene>
<evidence type="ECO:0000313" key="3">
    <source>
        <dbReference type="Proteomes" id="UP001549047"/>
    </source>
</evidence>
<sequence length="68" mass="7022">MEDMKTWYQSRTIWGAVIAISASLAHAGGYNLSVADQGQLADAALSLAGTVGGLVAIWGRMKATAKVA</sequence>
<dbReference type="Proteomes" id="UP001549047">
    <property type="component" value="Unassembled WGS sequence"/>
</dbReference>
<keyword evidence="1" id="KW-0472">Membrane</keyword>
<protein>
    <recommendedName>
        <fullName evidence="4">Holin</fullName>
    </recommendedName>
</protein>
<organism evidence="2 3">
    <name type="scientific">Rhizobium aquaticum</name>
    <dbReference type="NCBI Taxonomy" id="1549636"/>
    <lineage>
        <taxon>Bacteria</taxon>
        <taxon>Pseudomonadati</taxon>
        <taxon>Pseudomonadota</taxon>
        <taxon>Alphaproteobacteria</taxon>
        <taxon>Hyphomicrobiales</taxon>
        <taxon>Rhizobiaceae</taxon>
        <taxon>Rhizobium/Agrobacterium group</taxon>
        <taxon>Rhizobium</taxon>
    </lineage>
</organism>
<keyword evidence="1" id="KW-0812">Transmembrane</keyword>